<dbReference type="Proteomes" id="UP000001544">
    <property type="component" value="Plasmid pBpOF4-01"/>
</dbReference>
<name>D3G1B5_ALKPO</name>
<organism evidence="1 2">
    <name type="scientific">Alkalihalophilus pseudofirmus (strain ATCC BAA-2126 / JCM 17055 / OF4)</name>
    <name type="common">Bacillus pseudofirmus</name>
    <dbReference type="NCBI Taxonomy" id="398511"/>
    <lineage>
        <taxon>Bacteria</taxon>
        <taxon>Bacillati</taxon>
        <taxon>Bacillota</taxon>
        <taxon>Bacilli</taxon>
        <taxon>Bacillales</taxon>
        <taxon>Bacillaceae</taxon>
        <taxon>Alkalihalophilus</taxon>
    </lineage>
</organism>
<dbReference type="EMBL" id="CP001879">
    <property type="protein sequence ID" value="ADC52141.1"/>
    <property type="molecule type" value="Genomic_DNA"/>
</dbReference>
<dbReference type="AlphaFoldDB" id="D3G1B5"/>
<evidence type="ECO:0000313" key="2">
    <source>
        <dbReference type="Proteomes" id="UP000001544"/>
    </source>
</evidence>
<dbReference type="KEGG" id="bpf:BpOF4_20729"/>
<proteinExistence type="predicted"/>
<evidence type="ECO:0000313" key="1">
    <source>
        <dbReference type="EMBL" id="ADC52141.1"/>
    </source>
</evidence>
<geneLocation type="plasmid" evidence="1 2">
    <name>pBpOF4-01</name>
</geneLocation>
<dbReference type="HOGENOM" id="CLU_1691995_0_0_9"/>
<accession>D3G1B5</accession>
<sequence>MLSFEAQYDYLVAIDNLKIISVLLEQGYEIDDSIEFFSFGPHWEERIYTINRLLMIRSGARLDIINEADIEEMLEMEIVHPTILQLGLEQAKDIILSSLMDYYQCEMGEIETTVFVRDGKLLLGLTSVAYTATTSELFFDLVQALDVIKNKTEKE</sequence>
<keyword evidence="2" id="KW-1185">Reference proteome</keyword>
<reference evidence="1 2" key="1">
    <citation type="journal article" date="2011" name="Environ. Microbiol.">
        <title>Genome of alkaliphilic Bacillus pseudofirmus OF4 reveals adaptations that support the ability to grow in an external pH range from 7.5 to 11.4.</title>
        <authorList>
            <person name="Janto B."/>
            <person name="Ahmed A."/>
            <person name="Ito M."/>
            <person name="Liu J."/>
            <person name="Hicks D.B."/>
            <person name="Pagni S."/>
            <person name="Fackelmayer O.J."/>
            <person name="Smith T.A."/>
            <person name="Earl J."/>
            <person name="Elbourne L.D."/>
            <person name="Hassan K."/>
            <person name="Paulsen I.T."/>
            <person name="Kolsto A.B."/>
            <person name="Tourasse N.J."/>
            <person name="Ehrlich G.D."/>
            <person name="Boissy R."/>
            <person name="Ivey D.M."/>
            <person name="Li G."/>
            <person name="Xue Y."/>
            <person name="Ma Y."/>
            <person name="Hu F.Z."/>
            <person name="Krulwich T.A."/>
        </authorList>
    </citation>
    <scope>NUCLEOTIDE SEQUENCE [LARGE SCALE GENOMIC DNA]</scope>
    <source>
        <strain evidence="2">ATCC BAA-2126 / JCM 17055 / OF4</strain>
    </source>
</reference>
<gene>
    <name evidence="1" type="ordered locus">BpOF4_20729</name>
</gene>
<keyword evidence="1" id="KW-0614">Plasmid</keyword>
<protein>
    <submittedName>
        <fullName evidence="1">Uncharacterized protein</fullName>
    </submittedName>
</protein>